<dbReference type="HOGENOM" id="CLU_3165582_0_0_4"/>
<dbReference type="EMBL" id="CM000833">
    <property type="protein sequence ID" value="EET03935.1"/>
    <property type="molecule type" value="Genomic_DNA"/>
</dbReference>
<gene>
    <name evidence="1" type="ORF">BURPS1710A_A0032</name>
</gene>
<reference evidence="1" key="1">
    <citation type="submission" date="2009-05" db="EMBL/GenBank/DDBJ databases">
        <authorList>
            <person name="Harkins D.M."/>
            <person name="DeShazer D."/>
            <person name="Woods D.E."/>
            <person name="Brinkac L.M."/>
            <person name="Brown K.A."/>
            <person name="Hung G.C."/>
            <person name="Tuanyok A."/>
            <person name="Zhang B."/>
            <person name="Nierman W.C."/>
        </authorList>
    </citation>
    <scope>NUCLEOTIDE SEQUENCE [LARGE SCALE GENOMIC DNA]</scope>
    <source>
        <strain evidence="1">1710a</strain>
    </source>
</reference>
<name>A0A0E1VSP5_BURPE</name>
<dbReference type="Proteomes" id="UP000001812">
    <property type="component" value="Chromosome II"/>
</dbReference>
<protein>
    <submittedName>
        <fullName evidence="1">Uncharacterized protein</fullName>
    </submittedName>
</protein>
<accession>A0A0E1VSP5</accession>
<organism evidence="1">
    <name type="scientific">Burkholderia pseudomallei 1710a</name>
    <dbReference type="NCBI Taxonomy" id="320371"/>
    <lineage>
        <taxon>Bacteria</taxon>
        <taxon>Pseudomonadati</taxon>
        <taxon>Pseudomonadota</taxon>
        <taxon>Betaproteobacteria</taxon>
        <taxon>Burkholderiales</taxon>
        <taxon>Burkholderiaceae</taxon>
        <taxon>Burkholderia</taxon>
        <taxon>pseudomallei group</taxon>
    </lineage>
</organism>
<proteinExistence type="predicted"/>
<dbReference type="AlphaFoldDB" id="A0A0E1VSP5"/>
<evidence type="ECO:0000313" key="1">
    <source>
        <dbReference type="EMBL" id="EET03935.1"/>
    </source>
</evidence>
<sequence length="47" mass="5759">MLIFVDWNLLPICEARRIPKLFIFLSIRLTIFEYVDRLLFNYIPTIQ</sequence>